<dbReference type="PANTHER" id="PTHR23076">
    <property type="entry name" value="METALLOPROTEASE M41 FTSH"/>
    <property type="match status" value="1"/>
</dbReference>
<dbReference type="EC" id="3.4.24.-" evidence="6"/>
<dbReference type="InterPro" id="IPR000642">
    <property type="entry name" value="Peptidase_M41"/>
</dbReference>
<evidence type="ECO:0000256" key="3">
    <source>
        <dbReference type="SAM" id="MobiDB-lite"/>
    </source>
</evidence>
<dbReference type="InterPro" id="IPR003959">
    <property type="entry name" value="ATPase_AAA_core"/>
</dbReference>
<evidence type="ECO:0000259" key="5">
    <source>
        <dbReference type="SMART" id="SM00382"/>
    </source>
</evidence>
<keyword evidence="1" id="KW-1003">Cell membrane</keyword>
<dbReference type="GO" id="GO:0004176">
    <property type="term" value="F:ATP-dependent peptidase activity"/>
    <property type="evidence" value="ECO:0007669"/>
    <property type="project" value="InterPro"/>
</dbReference>
<dbReference type="SUPFAM" id="SSF52540">
    <property type="entry name" value="P-loop containing nucleoside triphosphate hydrolases"/>
    <property type="match status" value="1"/>
</dbReference>
<dbReference type="EMBL" id="CAGS01000356">
    <property type="protein sequence ID" value="CCF84916.1"/>
    <property type="molecule type" value="Genomic_DNA"/>
</dbReference>
<dbReference type="Gene3D" id="3.40.50.300">
    <property type="entry name" value="P-loop containing nucleotide triphosphate hydrolases"/>
    <property type="match status" value="1"/>
</dbReference>
<feature type="domain" description="AAA+ ATPase" evidence="5">
    <location>
        <begin position="149"/>
        <end position="321"/>
    </location>
</feature>
<keyword evidence="4" id="KW-1133">Transmembrane helix</keyword>
<evidence type="ECO:0000256" key="1">
    <source>
        <dbReference type="ARBA" id="ARBA00022475"/>
    </source>
</evidence>
<evidence type="ECO:0000256" key="2">
    <source>
        <dbReference type="RuleBase" id="RU003651"/>
    </source>
</evidence>
<dbReference type="PROSITE" id="PS00674">
    <property type="entry name" value="AAA"/>
    <property type="match status" value="1"/>
</dbReference>
<keyword evidence="6" id="KW-0378">Hydrolase</keyword>
<keyword evidence="6" id="KW-0132">Cell division</keyword>
<dbReference type="SUPFAM" id="SSF140990">
    <property type="entry name" value="FtsH protease domain-like"/>
    <property type="match status" value="1"/>
</dbReference>
<keyword evidence="4" id="KW-0812">Transmembrane</keyword>
<dbReference type="Gene3D" id="1.20.58.760">
    <property type="entry name" value="Peptidase M41"/>
    <property type="match status" value="1"/>
</dbReference>
<dbReference type="GO" id="GO:0005886">
    <property type="term" value="C:plasma membrane"/>
    <property type="evidence" value="ECO:0007669"/>
    <property type="project" value="TreeGrafter"/>
</dbReference>
<dbReference type="GO" id="GO:0006508">
    <property type="term" value="P:proteolysis"/>
    <property type="evidence" value="ECO:0007669"/>
    <property type="project" value="InterPro"/>
</dbReference>
<dbReference type="PANTHER" id="PTHR23076:SF97">
    <property type="entry name" value="ATP-DEPENDENT ZINC METALLOPROTEASE YME1L1"/>
    <property type="match status" value="1"/>
</dbReference>
<dbReference type="RefSeq" id="WP_008479450.1">
    <property type="nucleotide sequence ID" value="NZ_CAGS01000356.1"/>
</dbReference>
<dbReference type="Proteomes" id="UP000004221">
    <property type="component" value="Unassembled WGS sequence"/>
</dbReference>
<dbReference type="InterPro" id="IPR003960">
    <property type="entry name" value="ATPase_AAA_CS"/>
</dbReference>
<organism evidence="6 7">
    <name type="scientific">Nitrolancea hollandica Lb</name>
    <dbReference type="NCBI Taxonomy" id="1129897"/>
    <lineage>
        <taxon>Bacteria</taxon>
        <taxon>Pseudomonadati</taxon>
        <taxon>Thermomicrobiota</taxon>
        <taxon>Thermomicrobia</taxon>
        <taxon>Sphaerobacterales</taxon>
        <taxon>Sphaerobacterineae</taxon>
        <taxon>Sphaerobacteraceae</taxon>
        <taxon>Nitrolancea</taxon>
    </lineage>
</organism>
<comment type="similarity">
    <text evidence="2">Belongs to the AAA ATPase family.</text>
</comment>
<dbReference type="Pfam" id="PF01434">
    <property type="entry name" value="Peptidase_M41"/>
    <property type="match status" value="1"/>
</dbReference>
<keyword evidence="6" id="KW-0131">Cell cycle</keyword>
<dbReference type="InterPro" id="IPR037219">
    <property type="entry name" value="Peptidase_M41-like"/>
</dbReference>
<dbReference type="GO" id="GO:0051301">
    <property type="term" value="P:cell division"/>
    <property type="evidence" value="ECO:0007669"/>
    <property type="project" value="UniProtKB-KW"/>
</dbReference>
<comment type="caution">
    <text evidence="6">The sequence shown here is derived from an EMBL/GenBank/DDBJ whole genome shotgun (WGS) entry which is preliminary data.</text>
</comment>
<accession>I4EJQ4</accession>
<feature type="region of interest" description="Disordered" evidence="3">
    <location>
        <begin position="605"/>
        <end position="648"/>
    </location>
</feature>
<evidence type="ECO:0000313" key="6">
    <source>
        <dbReference type="EMBL" id="CCF84916.1"/>
    </source>
</evidence>
<evidence type="ECO:0000256" key="4">
    <source>
        <dbReference type="SAM" id="Phobius"/>
    </source>
</evidence>
<dbReference type="Pfam" id="PF00004">
    <property type="entry name" value="AAA"/>
    <property type="match status" value="1"/>
</dbReference>
<dbReference type="Gene3D" id="1.10.8.60">
    <property type="match status" value="1"/>
</dbReference>
<proteinExistence type="inferred from homology"/>
<evidence type="ECO:0000313" key="7">
    <source>
        <dbReference type="Proteomes" id="UP000004221"/>
    </source>
</evidence>
<keyword evidence="2" id="KW-0067">ATP-binding</keyword>
<feature type="transmembrane region" description="Helical" evidence="4">
    <location>
        <begin position="43"/>
        <end position="61"/>
    </location>
</feature>
<sequence length="648" mass="71778">MARQTDQIHTTMSGQPKKRYRDDIEAQIDEFLDGIGDLFRNHFRGLIILGLLGTLFYLWIWPSHSSWGPMIGVLLVALIQIAFAIVFVIVQFGAIFWFLGRGRTYWVKPGETGVTFEDYKGNPEVLESARRIVTLLRGVQDFKQMGGEAIRGLLLVGPPGTGKSYLAQAISSESQVPFGYASAPSFQNMFFGVGNLRVMMLYRKARTLARKYGACILFIDEIDAVGGSRNGPGGNNGGGMLGGMMGMGGTGLLNELLLQLDPPPQELTRIGKILRSLGLRKRRVDIPPVLTIAATNLPDTLDQALLRPGRFDRKIVVDAPSADGRREIIEYYLAKVNHDPDMPVDFMVYDTIGYTPVAIRYVINEAVIHAHFDGRSQITYDDFTYARETHELGLRQPISSMAYEERRRLAYHEAGHAIAQYLLRPNHRVIKVSIIRHGEALGFSATKPKEESHTRTRDEIMADIQVSLASRAAEEVFLGIKMSGVTSDLAQATYQANLAVSFWGMDGSLYSAMAFNQVVPDLYRKQRIERILDHQLANAKNLLQTNHDAVVAIAEGLLAHDELNEQQITEILTPFNLVVPPPLPEPEDALAERQAREQMIAQVDGHGVNQPNGLGVEVAPDGHPGSRVPADSAGVTDQTTGDHQRFRD</sequence>
<gene>
    <name evidence="6" type="primary">ftsH</name>
    <name evidence="6" type="ORF">NITHO_4190006</name>
</gene>
<dbReference type="SMART" id="SM00382">
    <property type="entry name" value="AAA"/>
    <property type="match status" value="1"/>
</dbReference>
<keyword evidence="2" id="KW-0547">Nucleotide-binding</keyword>
<feature type="transmembrane region" description="Helical" evidence="4">
    <location>
        <begin position="73"/>
        <end position="99"/>
    </location>
</feature>
<dbReference type="InterPro" id="IPR003593">
    <property type="entry name" value="AAA+_ATPase"/>
</dbReference>
<reference evidence="6 7" key="1">
    <citation type="journal article" date="2012" name="ISME J.">
        <title>Nitrification expanded: discovery, physiology and genomics of a nitrite-oxidizing bacterium from the phylum Chloroflexi.</title>
        <authorList>
            <person name="Sorokin D.Y."/>
            <person name="Lucker S."/>
            <person name="Vejmelkova D."/>
            <person name="Kostrikina N.A."/>
            <person name="Kleerebezem R."/>
            <person name="Rijpstra W.I."/>
            <person name="Damste J.S."/>
            <person name="Le Paslier D."/>
            <person name="Muyzer G."/>
            <person name="Wagner M."/>
            <person name="van Loosdrecht M.C."/>
            <person name="Daims H."/>
        </authorList>
    </citation>
    <scope>NUCLEOTIDE SEQUENCE [LARGE SCALE GENOMIC DNA]</scope>
    <source>
        <strain evidence="7">none</strain>
    </source>
</reference>
<keyword evidence="7" id="KW-1185">Reference proteome</keyword>
<dbReference type="FunFam" id="3.40.50.300:FF:002568">
    <property type="entry name" value="Cell division protein (FtsH)"/>
    <property type="match status" value="1"/>
</dbReference>
<dbReference type="AlphaFoldDB" id="I4EJQ4"/>
<protein>
    <submittedName>
        <fullName evidence="6">Cell division protein FtsH</fullName>
        <ecNumber evidence="6">3.4.24.-</ecNumber>
    </submittedName>
</protein>
<dbReference type="GO" id="GO:0016887">
    <property type="term" value="F:ATP hydrolysis activity"/>
    <property type="evidence" value="ECO:0007669"/>
    <property type="project" value="InterPro"/>
</dbReference>
<keyword evidence="4" id="KW-0472">Membrane</keyword>
<dbReference type="GO" id="GO:0005524">
    <property type="term" value="F:ATP binding"/>
    <property type="evidence" value="ECO:0007669"/>
    <property type="project" value="UniProtKB-KW"/>
</dbReference>
<name>I4EJQ4_9BACT</name>
<dbReference type="GO" id="GO:0030163">
    <property type="term" value="P:protein catabolic process"/>
    <property type="evidence" value="ECO:0007669"/>
    <property type="project" value="TreeGrafter"/>
</dbReference>
<dbReference type="GO" id="GO:0004222">
    <property type="term" value="F:metalloendopeptidase activity"/>
    <property type="evidence" value="ECO:0007669"/>
    <property type="project" value="InterPro"/>
</dbReference>
<dbReference type="InterPro" id="IPR027417">
    <property type="entry name" value="P-loop_NTPase"/>
</dbReference>